<feature type="transmembrane region" description="Helical" evidence="11">
    <location>
        <begin position="1113"/>
        <end position="1131"/>
    </location>
</feature>
<comment type="subcellular location">
    <subcellularLocation>
        <location evidence="2">Membrane</location>
        <topology evidence="2">Multi-pass membrane protein</topology>
    </subcellularLocation>
</comment>
<feature type="transmembrane region" description="Helical" evidence="11">
    <location>
        <begin position="1677"/>
        <end position="1697"/>
    </location>
</feature>
<feature type="compositionally biased region" description="Polar residues" evidence="10">
    <location>
        <begin position="506"/>
        <end position="515"/>
    </location>
</feature>
<accession>A0A7D8V1F2</accession>
<evidence type="ECO:0000256" key="3">
    <source>
        <dbReference type="ARBA" id="ARBA00004906"/>
    </source>
</evidence>
<feature type="region of interest" description="Disordered" evidence="10">
    <location>
        <begin position="315"/>
        <end position="357"/>
    </location>
</feature>
<dbReference type="PANTHER" id="PTHR13145:SF0">
    <property type="entry name" value="E3 UBIQUITIN-PROTEIN LIGASE MARCHF6"/>
    <property type="match status" value="1"/>
</dbReference>
<feature type="transmembrane region" description="Helical" evidence="11">
    <location>
        <begin position="1584"/>
        <end position="1607"/>
    </location>
</feature>
<sequence length="1743" mass="193100">MEAEKTGWAMRTLVGYVEGKGATLNLYSIHANAAEASRLLNGMAVAFTEETLRALQDALSIHQAIFAEYATVPTLSRPRSTCHHPHRKEPGDVFEGLSGGRSLACMSSVWRLLFWFSDGGWPSNHSKLESFRNSTSMQALEVARELELATLPANGTSPATPFQVAPTTSASISGLVEKLVGFLMPVSHTLNISGSDPLAAGLFKSLYYGLGIQSVVIPENQSDNVNITLSLMKFNSPSSPSLLSEVSFLRNFTRHAAVNDALIYIAEGYIITILVVVCFILIFLIREWVVQQQPGINMGAGFNAEFAAGGLVRDPQPVADIRPRRNARADRVREDDENQDDQEPARERPMARPRRRNNQLGQIGQAEEIHQQEHQNDPDHGPASPSQGDVGGPSIPGRPSPHRDALGPAAQIHRRLEEEPRHTEEFLAIWRRADSDPEKVLRIIEDEDKGDDMRYWVNAMNVLQNPLRRDDGLPLPGSSESDPVSDSELYKTNHPATKNGAAQIENEGSSASSESWVDIRQPGDMLPLPARNISGRSDINDVGSIEDSVMRKGKGKATDDIPEPSNSPKALEPLTHLPPNNPLAESSWNDLTFTASSSRPRAVSDGPQRKENISPLANNNWSFSNLTDDHNQTEAAIRVNTKLKSLEDTDDESDSDLVPLNSMFGLDLSTEQATLSLYAQPELFDDKERQLFNHRPPPRALTGEELVGPVTIKGQDGVTRTYENVGDLFPAHPFESDSEHEAEEQNEGPQTNPFRPNTPLPEIREPLLPLNAEVPPAEPPGPPIAPPVAPQGFLGQVADFLWGGVGEDHLDEQGENDERIVQDIADEAPFVPVAHQHLFDEPEAQFPEQDHEVVEAAIAAGIDPNDQDAIDDAEDFEGIMELVGMRGPIFSLVQNALFSAFLLALTVAIGVWIPYNIGRISLLGLANPGSTLKFPLRVIYGCAAFLQDLSLSVLGMISYIIVTICSWTIGLFYSAANGDTARGLGSAAIQLSQNSAGRIMNGTVHSLVHIADSEIFAFSAASHESLITLKASTIDSVAGLGASVIYLFTGDYRITLVGVQSAAVELLAYVWRLLASIPSVLARPDSWVISLEVPKRAVPLDLELSVWSGWDRFWAIFGGYSALFILGAIYVKKGSPFSTNQQGREWEATVIDLLNQAGGVIKVILIISIEMLVFPLYCGLLLDGALLPLFDNATIMSRILFTLKSPFTSLFVHWFVDFIRDPDDPTFHPVRDVLERNVATQLRKIMFSALVYGALVVVCLGGVVWGLAFAFKGVLPIHWSSNEPVLEFPIDLLFYNFLMPMAVRFFKPSDGLHSMYRWWFRQCARMLRLTWFMFDEHKIDEEGYHVRRSWTGLLRGVKGDPSHPVTTKDVYEPFNTDPKLEAYFRFDGKYVRAPASDQVRIPKGAKIFMEVDSSNKRVDGKADRSNGVHGKSSDLYKQVYIPPHFRFRIFLFILSIWLFAATTGVGITIVPLVFGRHIFGKLIPPYVRKNDVYAFSIGIYILGSLLYCILNLRNFVTYLRTALAINAETPHNVLRRATKIAARVASIAWTYSAFLFVLPTLFAFLVEFYFIVPLHTYFSADEPHIVHFVQSWTLGLLYVKLTTRLILWHENSRPAQSLRAITRDGYLNPDAKLATRSFILPSVLALSTALVGPWLLAKMVAVTALKNGVEKHFLVYRYAYPVCLGLACVGVSAWRVLGMLRKWRMMIRDEVYLIGERLHNFGDRKVVSASPGVSGVAVRRLDT</sequence>
<feature type="transmembrane region" description="Helical" evidence="11">
    <location>
        <begin position="261"/>
        <end position="285"/>
    </location>
</feature>
<name>A0A7D8V1F2_9HELO</name>
<feature type="transmembrane region" description="Helical" evidence="11">
    <location>
        <begin position="1288"/>
        <end position="1306"/>
    </location>
</feature>
<dbReference type="EC" id="2.3.2.27" evidence="4"/>
<evidence type="ECO:0000259" key="12">
    <source>
        <dbReference type="Pfam" id="PF23113"/>
    </source>
</evidence>
<evidence type="ECO:0000313" key="15">
    <source>
        <dbReference type="Proteomes" id="UP000481288"/>
    </source>
</evidence>
<reference evidence="14 15" key="1">
    <citation type="submission" date="2018-05" db="EMBL/GenBank/DDBJ databases">
        <title>Whole genome sequencing for identification of molecular markers to develop diagnostic detection tools for the regulated plant pathogen Lachnellula willkommii.</title>
        <authorList>
            <person name="Giroux E."/>
            <person name="Bilodeau G."/>
        </authorList>
    </citation>
    <scope>NUCLEOTIDE SEQUENCE [LARGE SCALE GENOMIC DNA]</scope>
    <source>
        <strain evidence="14 15">CBS 625.97</strain>
    </source>
</reference>
<protein>
    <recommendedName>
        <fullName evidence="4">RING-type E3 ubiquitin transferase</fullName>
        <ecNumber evidence="4">2.3.2.27</ecNumber>
    </recommendedName>
</protein>
<evidence type="ECO:0000256" key="4">
    <source>
        <dbReference type="ARBA" id="ARBA00012483"/>
    </source>
</evidence>
<evidence type="ECO:0000256" key="11">
    <source>
        <dbReference type="SAM" id="Phobius"/>
    </source>
</evidence>
<keyword evidence="9 11" id="KW-0472">Membrane</keyword>
<comment type="pathway">
    <text evidence="3">Protein modification; protein ubiquitination.</text>
</comment>
<keyword evidence="5" id="KW-0808">Transferase</keyword>
<dbReference type="Pfam" id="PF23113">
    <property type="entry name" value="MARCHF6_C"/>
    <property type="match status" value="1"/>
</dbReference>
<dbReference type="Proteomes" id="UP000481288">
    <property type="component" value="Unassembled WGS sequence"/>
</dbReference>
<dbReference type="GO" id="GO:0061630">
    <property type="term" value="F:ubiquitin protein ligase activity"/>
    <property type="evidence" value="ECO:0007669"/>
    <property type="project" value="UniProtKB-EC"/>
</dbReference>
<feature type="region of interest" description="Disordered" evidence="10">
    <location>
        <begin position="467"/>
        <end position="627"/>
    </location>
</feature>
<evidence type="ECO:0000256" key="7">
    <source>
        <dbReference type="ARBA" id="ARBA00022786"/>
    </source>
</evidence>
<evidence type="ECO:0000256" key="8">
    <source>
        <dbReference type="ARBA" id="ARBA00022989"/>
    </source>
</evidence>
<feature type="transmembrane region" description="Helical" evidence="11">
    <location>
        <begin position="956"/>
        <end position="976"/>
    </location>
</feature>
<feature type="compositionally biased region" description="Polar residues" evidence="10">
    <location>
        <begin position="583"/>
        <end position="599"/>
    </location>
</feature>
<feature type="transmembrane region" description="Helical" evidence="11">
    <location>
        <begin position="895"/>
        <end position="915"/>
    </location>
</feature>
<feature type="region of interest" description="Disordered" evidence="10">
    <location>
        <begin position="371"/>
        <end position="406"/>
    </location>
</feature>
<feature type="domain" description="E3 ubiquitin-protein ligase MARCHF6-like C-terminal" evidence="12">
    <location>
        <begin position="1531"/>
        <end position="1708"/>
    </location>
</feature>
<feature type="compositionally biased region" description="Polar residues" evidence="10">
    <location>
        <begin position="615"/>
        <end position="626"/>
    </location>
</feature>
<feature type="transmembrane region" description="Helical" evidence="11">
    <location>
        <begin position="1245"/>
        <end position="1268"/>
    </location>
</feature>
<dbReference type="InterPro" id="IPR057211">
    <property type="entry name" value="DUF7889"/>
</dbReference>
<feature type="transmembrane region" description="Helical" evidence="11">
    <location>
        <begin position="1449"/>
        <end position="1472"/>
    </location>
</feature>
<evidence type="ECO:0000256" key="6">
    <source>
        <dbReference type="ARBA" id="ARBA00022692"/>
    </source>
</evidence>
<feature type="region of interest" description="Disordered" evidence="10">
    <location>
        <begin position="727"/>
        <end position="763"/>
    </location>
</feature>
<evidence type="ECO:0000256" key="1">
    <source>
        <dbReference type="ARBA" id="ARBA00000900"/>
    </source>
</evidence>
<feature type="transmembrane region" description="Helical" evidence="11">
    <location>
        <begin position="1492"/>
        <end position="1510"/>
    </location>
</feature>
<feature type="compositionally biased region" description="Basic and acidic residues" evidence="10">
    <location>
        <begin position="371"/>
        <end position="380"/>
    </location>
</feature>
<feature type="transmembrane region" description="Helical" evidence="11">
    <location>
        <begin position="1163"/>
        <end position="1190"/>
    </location>
</feature>
<proteinExistence type="predicted"/>
<evidence type="ECO:0000256" key="9">
    <source>
        <dbReference type="ARBA" id="ARBA00023136"/>
    </source>
</evidence>
<organism evidence="14 15">
    <name type="scientific">Lachnellula cervina</name>
    <dbReference type="NCBI Taxonomy" id="1316786"/>
    <lineage>
        <taxon>Eukaryota</taxon>
        <taxon>Fungi</taxon>
        <taxon>Dikarya</taxon>
        <taxon>Ascomycota</taxon>
        <taxon>Pezizomycotina</taxon>
        <taxon>Leotiomycetes</taxon>
        <taxon>Helotiales</taxon>
        <taxon>Lachnaceae</taxon>
        <taxon>Lachnellula</taxon>
    </lineage>
</organism>
<evidence type="ECO:0000256" key="10">
    <source>
        <dbReference type="SAM" id="MobiDB-lite"/>
    </source>
</evidence>
<comment type="caution">
    <text evidence="14">The sequence shown here is derived from an EMBL/GenBank/DDBJ whole genome shotgun (WGS) entry which is preliminary data.</text>
</comment>
<comment type="catalytic activity">
    <reaction evidence="1">
        <text>S-ubiquitinyl-[E2 ubiquitin-conjugating enzyme]-L-cysteine + [acceptor protein]-L-lysine = [E2 ubiquitin-conjugating enzyme]-L-cysteine + N(6)-ubiquitinyl-[acceptor protein]-L-lysine.</text>
        <dbReference type="EC" id="2.3.2.27"/>
    </reaction>
</comment>
<dbReference type="PANTHER" id="PTHR13145">
    <property type="entry name" value="SSM4 PROTEIN"/>
    <property type="match status" value="1"/>
</dbReference>
<dbReference type="Pfam" id="PF25417">
    <property type="entry name" value="DUF7889"/>
    <property type="match status" value="1"/>
</dbReference>
<dbReference type="GO" id="GO:0036503">
    <property type="term" value="P:ERAD pathway"/>
    <property type="evidence" value="ECO:0007669"/>
    <property type="project" value="TreeGrafter"/>
</dbReference>
<dbReference type="EMBL" id="QGMG01000028">
    <property type="protein sequence ID" value="TVY58734.1"/>
    <property type="molecule type" value="Genomic_DNA"/>
</dbReference>
<keyword evidence="7" id="KW-0833">Ubl conjugation pathway</keyword>
<dbReference type="InterPro" id="IPR056521">
    <property type="entry name" value="MARCHF6-like_C"/>
</dbReference>
<evidence type="ECO:0000256" key="5">
    <source>
        <dbReference type="ARBA" id="ARBA00022679"/>
    </source>
</evidence>
<dbReference type="OrthoDB" id="1108038at2759"/>
<evidence type="ECO:0000259" key="13">
    <source>
        <dbReference type="Pfam" id="PF25417"/>
    </source>
</evidence>
<keyword evidence="15" id="KW-1185">Reference proteome</keyword>
<keyword evidence="6 11" id="KW-0812">Transmembrane</keyword>
<feature type="transmembrane region" description="Helical" evidence="11">
    <location>
        <begin position="1544"/>
        <end position="1572"/>
    </location>
</feature>
<dbReference type="GO" id="GO:0005789">
    <property type="term" value="C:endoplasmic reticulum membrane"/>
    <property type="evidence" value="ECO:0007669"/>
    <property type="project" value="TreeGrafter"/>
</dbReference>
<gene>
    <name evidence="14" type="primary">doa10</name>
    <name evidence="14" type="ORF">LCER1_G002036</name>
</gene>
<evidence type="ECO:0000256" key="2">
    <source>
        <dbReference type="ARBA" id="ARBA00004141"/>
    </source>
</evidence>
<feature type="domain" description="DUF7889" evidence="13">
    <location>
        <begin position="418"/>
        <end position="465"/>
    </location>
</feature>
<evidence type="ECO:0000313" key="14">
    <source>
        <dbReference type="EMBL" id="TVY58734.1"/>
    </source>
</evidence>
<keyword evidence="8 11" id="KW-1133">Transmembrane helix</keyword>
<feature type="compositionally biased region" description="Basic and acidic residues" evidence="10">
    <location>
        <begin position="321"/>
        <end position="334"/>
    </location>
</feature>
<feature type="transmembrane region" description="Helical" evidence="11">
    <location>
        <begin position="1638"/>
        <end position="1657"/>
    </location>
</feature>